<dbReference type="Proteomes" id="UP001437256">
    <property type="component" value="Unassembled WGS sequence"/>
</dbReference>
<feature type="compositionally biased region" description="Polar residues" evidence="1">
    <location>
        <begin position="289"/>
        <end position="309"/>
    </location>
</feature>
<dbReference type="Gene3D" id="1.10.510.10">
    <property type="entry name" value="Transferase(Phosphotransferase) domain 1"/>
    <property type="match status" value="1"/>
</dbReference>
<dbReference type="InterPro" id="IPR011009">
    <property type="entry name" value="Kinase-like_dom_sf"/>
</dbReference>
<evidence type="ECO:0000313" key="3">
    <source>
        <dbReference type="EMBL" id="KAL0060011.1"/>
    </source>
</evidence>
<dbReference type="PROSITE" id="PS50011">
    <property type="entry name" value="PROTEIN_KINASE_DOM"/>
    <property type="match status" value="1"/>
</dbReference>
<feature type="compositionally biased region" description="Polar residues" evidence="1">
    <location>
        <begin position="95"/>
        <end position="108"/>
    </location>
</feature>
<proteinExistence type="predicted"/>
<evidence type="ECO:0000313" key="4">
    <source>
        <dbReference type="Proteomes" id="UP001437256"/>
    </source>
</evidence>
<organism evidence="3 4">
    <name type="scientific">Marasmius tenuissimus</name>
    <dbReference type="NCBI Taxonomy" id="585030"/>
    <lineage>
        <taxon>Eukaryota</taxon>
        <taxon>Fungi</taxon>
        <taxon>Dikarya</taxon>
        <taxon>Basidiomycota</taxon>
        <taxon>Agaricomycotina</taxon>
        <taxon>Agaricomycetes</taxon>
        <taxon>Agaricomycetidae</taxon>
        <taxon>Agaricales</taxon>
        <taxon>Marasmiineae</taxon>
        <taxon>Marasmiaceae</taxon>
        <taxon>Marasmius</taxon>
    </lineage>
</organism>
<feature type="compositionally biased region" description="Low complexity" evidence="1">
    <location>
        <begin position="598"/>
        <end position="608"/>
    </location>
</feature>
<keyword evidence="4" id="KW-1185">Reference proteome</keyword>
<feature type="region of interest" description="Disordered" evidence="1">
    <location>
        <begin position="591"/>
        <end position="651"/>
    </location>
</feature>
<feature type="region of interest" description="Disordered" evidence="1">
    <location>
        <begin position="289"/>
        <end position="328"/>
    </location>
</feature>
<feature type="region of interest" description="Disordered" evidence="1">
    <location>
        <begin position="227"/>
        <end position="277"/>
    </location>
</feature>
<dbReference type="PANTHER" id="PTHR44329">
    <property type="entry name" value="SERINE/THREONINE-PROTEIN KINASE TNNI3K-RELATED"/>
    <property type="match status" value="1"/>
</dbReference>
<dbReference type="SUPFAM" id="SSF56112">
    <property type="entry name" value="Protein kinase-like (PK-like)"/>
    <property type="match status" value="1"/>
</dbReference>
<sequence length="1178" mass="129847">MSAKASQAVEVRVTVLSKLEAVEKIQVGSRMLVLIGQSVRTGTPVQTSGNRTRTGSNHPNHRITSVSSFENPTSSWNSGLHPTSPATGYIVPDAGSSTSVERFDTPTSGVPYPPRSLAWDDGAPNTSQRKGRNCRYRMLHRGHPYTPVYDTHNDGDRNETYINSSVSKKRIHDQGSRSNAEIHLHLCGRGSHDWSTSSNLGSLSESRPLTSPYASNDIQRLSSQVPLLNRTPPQPFEKSHNQQVSSLPSGESKPLFTTHATPSQDILNPPPASPFEKLNTQQTSILRESAVTSPSVPHATQGSLQDTITPTPPFYGLDSLQQTKERDLGRTRSERYEILLLGCKLGFPLWRPSPRHTESGEYIPDIGDVGVYNHGLPLNTLFNITQSRDSLANRDGIPEGVDPPCELGKRAITIEKEYHPPHTTFIQPEGAILEQGVQINDEESSDCFTFQLSETGGALLMVPRGDTLHKLEKTAELKKRVQLYWRQWYKFAGDQVDLDDGQALYLVTGVERCSAWAMAVWDSTSSYAGGKLGSLQLTVDKSTGACSWAFPPARCSTRSSPIPPTNGRNDLRETIFIRGFWIDRSVGGVASWPDTPPSGHGNSNSDGDSNTRDRPENAPSPGSSSRPSASKDPSVSGGWSGTSGQQRSDAPTDETILEFDLDFPNSEDSEMIEHPCRVVNKFAFELIARTKPILLNAGCTAISHDEDWISIVNESDEELPRGVEIIRRMCLKFKFIIEGDTIHTVSLSDQDKELLEQRDASRQGRGSLISVLIAYAKNDNSTASLSTHALVSQEELKGLVARFEAIVADEEQRWKFLEKKGEQAQHWLDLLQLLADSPAISSQLRSTILTIMIHLSENSGCYPKCLVIQNVEKQGEHPVRGGGSGDIWKGTINHAGSVRAVCLKVVKVYLTSDVNRSLKEYLREAIVWKQLKHPNVLPFLGIYHLGDTRERICLVSPWMDRGNLVQYLKDTPRESVDHISLVFDVASGLSYLHIMNIVHADLKGVNILMTPSERACITDFGLSRISDTHALGFSLSSSYAKEAARWLSPELHTENAVATKASDIYAFACVCYEILTGHPPFYGYKNDLALSLQVLAGARPSRPDTLADSRDAIWNMMDACWQADPSARPSASTIVQEVAEMGPTPLQPAPAWDDSMATEIWSTSNDSELLDFLKRLEI</sequence>
<name>A0ABR2ZEK9_9AGAR</name>
<feature type="compositionally biased region" description="Low complexity" evidence="1">
    <location>
        <begin position="619"/>
        <end position="636"/>
    </location>
</feature>
<gene>
    <name evidence="3" type="primary">TUS1_15</name>
    <name evidence="3" type="ORF">AAF712_013189</name>
</gene>
<dbReference type="SMART" id="SM00220">
    <property type="entry name" value="S_TKc"/>
    <property type="match status" value="1"/>
</dbReference>
<feature type="region of interest" description="Disordered" evidence="1">
    <location>
        <begin position="147"/>
        <end position="177"/>
    </location>
</feature>
<feature type="region of interest" description="Disordered" evidence="1">
    <location>
        <begin position="191"/>
        <end position="214"/>
    </location>
</feature>
<protein>
    <submittedName>
        <fullName evidence="3">Rho guanine nucleotide exchange factor</fullName>
    </submittedName>
</protein>
<feature type="compositionally biased region" description="Polar residues" evidence="1">
    <location>
        <begin position="41"/>
        <end position="86"/>
    </location>
</feature>
<reference evidence="3 4" key="1">
    <citation type="submission" date="2024-05" db="EMBL/GenBank/DDBJ databases">
        <title>A draft genome resource for the thread blight pathogen Marasmius tenuissimus strain MS-2.</title>
        <authorList>
            <person name="Yulfo-Soto G.E."/>
            <person name="Baruah I.K."/>
            <person name="Amoako-Attah I."/>
            <person name="Bukari Y."/>
            <person name="Meinhardt L.W."/>
            <person name="Bailey B.A."/>
            <person name="Cohen S.P."/>
        </authorList>
    </citation>
    <scope>NUCLEOTIDE SEQUENCE [LARGE SCALE GENOMIC DNA]</scope>
    <source>
        <strain evidence="3 4">MS-2</strain>
    </source>
</reference>
<dbReference type="InterPro" id="IPR001245">
    <property type="entry name" value="Ser-Thr/Tyr_kinase_cat_dom"/>
</dbReference>
<feature type="compositionally biased region" description="Low complexity" evidence="1">
    <location>
        <begin position="195"/>
        <end position="206"/>
    </location>
</feature>
<accession>A0ABR2ZEK9</accession>
<dbReference type="PANTHER" id="PTHR44329:SF214">
    <property type="entry name" value="PROTEIN KINASE DOMAIN-CONTAINING PROTEIN"/>
    <property type="match status" value="1"/>
</dbReference>
<evidence type="ECO:0000256" key="1">
    <source>
        <dbReference type="SAM" id="MobiDB-lite"/>
    </source>
</evidence>
<dbReference type="InterPro" id="IPR008271">
    <property type="entry name" value="Ser/Thr_kinase_AS"/>
</dbReference>
<comment type="caution">
    <text evidence="3">The sequence shown here is derived from an EMBL/GenBank/DDBJ whole genome shotgun (WGS) entry which is preliminary data.</text>
</comment>
<dbReference type="InterPro" id="IPR000719">
    <property type="entry name" value="Prot_kinase_dom"/>
</dbReference>
<dbReference type="PRINTS" id="PR00109">
    <property type="entry name" value="TYRKINASE"/>
</dbReference>
<feature type="domain" description="Protein kinase" evidence="2">
    <location>
        <begin position="873"/>
        <end position="1141"/>
    </location>
</feature>
<evidence type="ECO:0000259" key="2">
    <source>
        <dbReference type="PROSITE" id="PS50011"/>
    </source>
</evidence>
<dbReference type="Pfam" id="PF07714">
    <property type="entry name" value="PK_Tyr_Ser-Thr"/>
    <property type="match status" value="1"/>
</dbReference>
<feature type="region of interest" description="Disordered" evidence="1">
    <location>
        <begin position="41"/>
        <end position="132"/>
    </location>
</feature>
<dbReference type="EMBL" id="JBBXMP010000196">
    <property type="protein sequence ID" value="KAL0060011.1"/>
    <property type="molecule type" value="Genomic_DNA"/>
</dbReference>
<dbReference type="InterPro" id="IPR051681">
    <property type="entry name" value="Ser/Thr_Kinases-Pseudokinases"/>
</dbReference>
<dbReference type="PROSITE" id="PS00108">
    <property type="entry name" value="PROTEIN_KINASE_ST"/>
    <property type="match status" value="1"/>
</dbReference>